<dbReference type="AlphaFoldDB" id="A0A967E1K9"/>
<dbReference type="SUPFAM" id="SSF53448">
    <property type="entry name" value="Nucleotide-diphospho-sugar transferases"/>
    <property type="match status" value="1"/>
</dbReference>
<protein>
    <submittedName>
        <fullName evidence="1">Glycosyltransferase family 2 protein</fullName>
    </submittedName>
</protein>
<dbReference type="CDD" id="cd00761">
    <property type="entry name" value="Glyco_tranf_GTA_type"/>
    <property type="match status" value="1"/>
</dbReference>
<dbReference type="EMBL" id="JAANAS010000002">
    <property type="protein sequence ID" value="NGZ88894.1"/>
    <property type="molecule type" value="Genomic_DNA"/>
</dbReference>
<name>A0A967E1K9_9FLAO</name>
<dbReference type="Proteomes" id="UP000643701">
    <property type="component" value="Unassembled WGS sequence"/>
</dbReference>
<dbReference type="RefSeq" id="WP_166399165.1">
    <property type="nucleotide sequence ID" value="NZ_JAANAS010000002.1"/>
</dbReference>
<dbReference type="InterPro" id="IPR029044">
    <property type="entry name" value="Nucleotide-diphossugar_trans"/>
</dbReference>
<gene>
    <name evidence="1" type="ORF">G7034_01350</name>
</gene>
<accession>A0A967E1K9</accession>
<organism evidence="1 2">
    <name type="scientific">Psychroflexus maritimus</name>
    <dbReference type="NCBI Taxonomy" id="2714865"/>
    <lineage>
        <taxon>Bacteria</taxon>
        <taxon>Pseudomonadati</taxon>
        <taxon>Bacteroidota</taxon>
        <taxon>Flavobacteriia</taxon>
        <taxon>Flavobacteriales</taxon>
        <taxon>Flavobacteriaceae</taxon>
        <taxon>Psychroflexus</taxon>
    </lineage>
</organism>
<proteinExistence type="predicted"/>
<comment type="caution">
    <text evidence="1">The sequence shown here is derived from an EMBL/GenBank/DDBJ whole genome shotgun (WGS) entry which is preliminary data.</text>
</comment>
<dbReference type="Gene3D" id="3.90.550.10">
    <property type="entry name" value="Spore Coat Polysaccharide Biosynthesis Protein SpsA, Chain A"/>
    <property type="match status" value="1"/>
</dbReference>
<sequence>MNRSNLSFLDQMFPRHDYHKFNLIIVNQTTPKNKITSNFSTIKVINSFDIGLSKSRNLAIKHCTTKFGLIADDDLIYQENFEIKINQAIAAFENCGLIVFQLTNEKHQSFKKYLTYNHEIRTKKQIEQISSAEMLLNLKLLKEYDLKFNTQFGINAVFPMGEEQILAGILKKKGIKMQRINAIIAQHQGKSSGQNPISDGFLKTAIALRHPKLKNLIYLWMIKYLFFLWRKKEISSKEVLPMYSKMIQCLTFVKTHQTNEN</sequence>
<evidence type="ECO:0000313" key="2">
    <source>
        <dbReference type="Proteomes" id="UP000643701"/>
    </source>
</evidence>
<reference evidence="1" key="1">
    <citation type="submission" date="2020-03" db="EMBL/GenBank/DDBJ databases">
        <title>Psychroflexus Maritimus sp. nov., isolate from marine sediment.</title>
        <authorList>
            <person name="Zhong Y.-L."/>
        </authorList>
    </citation>
    <scope>NUCLEOTIDE SEQUENCE</scope>
    <source>
        <strain evidence="1">C1</strain>
    </source>
</reference>
<keyword evidence="2" id="KW-1185">Reference proteome</keyword>
<evidence type="ECO:0000313" key="1">
    <source>
        <dbReference type="EMBL" id="NGZ88894.1"/>
    </source>
</evidence>